<name>A0A4Y7LDA9_PAPSO</name>
<evidence type="ECO:0000313" key="2">
    <source>
        <dbReference type="Proteomes" id="UP000316621"/>
    </source>
</evidence>
<dbReference type="Gramene" id="RZC83474">
    <property type="protein sequence ID" value="RZC83474"/>
    <property type="gene ID" value="C5167_046262"/>
</dbReference>
<gene>
    <name evidence="1" type="ORF">C5167_046262</name>
</gene>
<dbReference type="Proteomes" id="UP000316621">
    <property type="component" value="Chromosome 11"/>
</dbReference>
<dbReference type="EMBL" id="CM010725">
    <property type="protein sequence ID" value="RZC83474.1"/>
    <property type="molecule type" value="Genomic_DNA"/>
</dbReference>
<dbReference type="AlphaFoldDB" id="A0A4Y7LDA9"/>
<reference evidence="1 2" key="1">
    <citation type="journal article" date="2018" name="Science">
        <title>The opium poppy genome and morphinan production.</title>
        <authorList>
            <person name="Guo L."/>
            <person name="Winzer T."/>
            <person name="Yang X."/>
            <person name="Li Y."/>
            <person name="Ning Z."/>
            <person name="He Z."/>
            <person name="Teodor R."/>
            <person name="Lu Y."/>
            <person name="Bowser T.A."/>
            <person name="Graham I.A."/>
            <person name="Ye K."/>
        </authorList>
    </citation>
    <scope>NUCLEOTIDE SEQUENCE [LARGE SCALE GENOMIC DNA]</scope>
    <source>
        <strain evidence="2">cv. HN1</strain>
        <tissue evidence="1">Leaves</tissue>
    </source>
</reference>
<evidence type="ECO:0000313" key="1">
    <source>
        <dbReference type="EMBL" id="RZC83474.1"/>
    </source>
</evidence>
<organism evidence="1 2">
    <name type="scientific">Papaver somniferum</name>
    <name type="common">Opium poppy</name>
    <dbReference type="NCBI Taxonomy" id="3469"/>
    <lineage>
        <taxon>Eukaryota</taxon>
        <taxon>Viridiplantae</taxon>
        <taxon>Streptophyta</taxon>
        <taxon>Embryophyta</taxon>
        <taxon>Tracheophyta</taxon>
        <taxon>Spermatophyta</taxon>
        <taxon>Magnoliopsida</taxon>
        <taxon>Ranunculales</taxon>
        <taxon>Papaveraceae</taxon>
        <taxon>Papaveroideae</taxon>
        <taxon>Papaver</taxon>
    </lineage>
</organism>
<protein>
    <submittedName>
        <fullName evidence="1">Uncharacterized protein</fullName>
    </submittedName>
</protein>
<proteinExistence type="predicted"/>
<keyword evidence="2" id="KW-1185">Reference proteome</keyword>
<accession>A0A4Y7LDA9</accession>
<sequence length="49" mass="5463">MSPEVMYGFLNALTEAEVALFLLRLYRKNPDVIKVDGGILGIGRILKNI</sequence>